<dbReference type="RefSeq" id="WP_052473495.1">
    <property type="nucleotide sequence ID" value="NZ_AP012547.1"/>
</dbReference>
<dbReference type="GO" id="GO:0004519">
    <property type="term" value="F:endonuclease activity"/>
    <property type="evidence" value="ECO:0007669"/>
    <property type="project" value="UniProtKB-KW"/>
</dbReference>
<reference evidence="5 6" key="1">
    <citation type="journal article" date="2014" name="Syst. Appl. Microbiol.">
        <title>Complete genomes of freshwater sulfur oxidizers Sulfuricella denitrificans skB26 and Sulfuritalea hydrogenivorans sk43H: genetic insights into the sulfur oxidation pathway of betaproteobacteria.</title>
        <authorList>
            <person name="Watanabe T."/>
            <person name="Kojima H."/>
            <person name="Fukui M."/>
        </authorList>
    </citation>
    <scope>NUCLEOTIDE SEQUENCE [LARGE SCALE GENOMIC DNA]</scope>
    <source>
        <strain evidence="5">DSM22779</strain>
    </source>
</reference>
<evidence type="ECO:0000313" key="5">
    <source>
        <dbReference type="EMBL" id="BAO29717.1"/>
    </source>
</evidence>
<dbReference type="OrthoDB" id="9805504at2"/>
<evidence type="ECO:0000256" key="3">
    <source>
        <dbReference type="ARBA" id="ARBA00022801"/>
    </source>
</evidence>
<keyword evidence="6" id="KW-1185">Reference proteome</keyword>
<evidence type="ECO:0000256" key="2">
    <source>
        <dbReference type="ARBA" id="ARBA00022759"/>
    </source>
</evidence>
<dbReference type="HOGENOM" id="CLU_046484_7_4_4"/>
<name>W0SFH9_9PROT</name>
<dbReference type="KEGG" id="shd:SUTH_01925"/>
<dbReference type="EMBL" id="AP012547">
    <property type="protein sequence ID" value="BAO29717.1"/>
    <property type="molecule type" value="Genomic_DNA"/>
</dbReference>
<dbReference type="SMART" id="SM00318">
    <property type="entry name" value="SNc"/>
    <property type="match status" value="1"/>
</dbReference>
<dbReference type="PROSITE" id="PS50830">
    <property type="entry name" value="TNASE_3"/>
    <property type="match status" value="1"/>
</dbReference>
<organism evidence="5 6">
    <name type="scientific">Sulfuritalea hydrogenivorans sk43H</name>
    <dbReference type="NCBI Taxonomy" id="1223802"/>
    <lineage>
        <taxon>Bacteria</taxon>
        <taxon>Pseudomonadati</taxon>
        <taxon>Pseudomonadota</taxon>
        <taxon>Betaproteobacteria</taxon>
        <taxon>Nitrosomonadales</taxon>
        <taxon>Sterolibacteriaceae</taxon>
        <taxon>Sulfuritalea</taxon>
    </lineage>
</organism>
<gene>
    <name evidence="5" type="ORF">SUTH_01925</name>
</gene>
<evidence type="ECO:0000256" key="1">
    <source>
        <dbReference type="ARBA" id="ARBA00022722"/>
    </source>
</evidence>
<dbReference type="Proteomes" id="UP000031637">
    <property type="component" value="Chromosome"/>
</dbReference>
<protein>
    <submittedName>
        <fullName evidence="5">Micrococcal nuclease-like nuclease</fullName>
    </submittedName>
</protein>
<sequence>MNTINMNVRQRRFSVVSILFVMLLMPITAWSEQVVVQGKVIHVVDGDTFDVLDSQHETYRIRVSCMDTPEKGQPFYRRAKDALADLIHGHQVTVEAYKHDRYGRLIGELADLDLCRTMIAAGMAWHNLPYARELAPGRAEKLVETEQGARTRRDGLWADMSPQAPWEFRRHQRSAHSH</sequence>
<accession>W0SFH9</accession>
<dbReference type="PANTHER" id="PTHR12302:SF3">
    <property type="entry name" value="SERINE_THREONINE-PROTEIN KINASE 31"/>
    <property type="match status" value="1"/>
</dbReference>
<dbReference type="InterPro" id="IPR016071">
    <property type="entry name" value="Staphylococal_nuclease_OB-fold"/>
</dbReference>
<evidence type="ECO:0000313" key="6">
    <source>
        <dbReference type="Proteomes" id="UP000031637"/>
    </source>
</evidence>
<feature type="domain" description="TNase-like" evidence="4">
    <location>
        <begin position="34"/>
        <end position="159"/>
    </location>
</feature>
<keyword evidence="3" id="KW-0378">Hydrolase</keyword>
<dbReference type="PANTHER" id="PTHR12302">
    <property type="entry name" value="EBNA2 BINDING PROTEIN P100"/>
    <property type="match status" value="1"/>
</dbReference>
<dbReference type="InterPro" id="IPR035437">
    <property type="entry name" value="SNase_OB-fold_sf"/>
</dbReference>
<evidence type="ECO:0000259" key="4">
    <source>
        <dbReference type="PROSITE" id="PS50830"/>
    </source>
</evidence>
<proteinExistence type="predicted"/>
<dbReference type="STRING" id="1223802.SUTH_01925"/>
<dbReference type="AlphaFoldDB" id="W0SFH9"/>
<dbReference type="Gene3D" id="2.40.50.90">
    <property type="match status" value="1"/>
</dbReference>
<dbReference type="SUPFAM" id="SSF50199">
    <property type="entry name" value="Staphylococcal nuclease"/>
    <property type="match status" value="1"/>
</dbReference>
<keyword evidence="1" id="KW-0540">Nuclease</keyword>
<dbReference type="GO" id="GO:0016787">
    <property type="term" value="F:hydrolase activity"/>
    <property type="evidence" value="ECO:0007669"/>
    <property type="project" value="UniProtKB-KW"/>
</dbReference>
<keyword evidence="2" id="KW-0255">Endonuclease</keyword>
<dbReference type="Pfam" id="PF00565">
    <property type="entry name" value="SNase"/>
    <property type="match status" value="1"/>
</dbReference>